<reference evidence="1 2" key="1">
    <citation type="journal article" date="2018" name="Front. Plant Sci.">
        <title>Red Clover (Trifolium pratense) and Zigzag Clover (T. medium) - A Picture of Genomic Similarities and Differences.</title>
        <authorList>
            <person name="Dluhosova J."/>
            <person name="Istvanek J."/>
            <person name="Nedelnik J."/>
            <person name="Repkova J."/>
        </authorList>
    </citation>
    <scope>NUCLEOTIDE SEQUENCE [LARGE SCALE GENOMIC DNA]</scope>
    <source>
        <strain evidence="2">cv. 10/8</strain>
        <tissue evidence="1">Leaf</tissue>
    </source>
</reference>
<accession>A0A392P7Y0</accession>
<evidence type="ECO:0000313" key="2">
    <source>
        <dbReference type="Proteomes" id="UP000265520"/>
    </source>
</evidence>
<dbReference type="Proteomes" id="UP000265520">
    <property type="component" value="Unassembled WGS sequence"/>
</dbReference>
<organism evidence="1 2">
    <name type="scientific">Trifolium medium</name>
    <dbReference type="NCBI Taxonomy" id="97028"/>
    <lineage>
        <taxon>Eukaryota</taxon>
        <taxon>Viridiplantae</taxon>
        <taxon>Streptophyta</taxon>
        <taxon>Embryophyta</taxon>
        <taxon>Tracheophyta</taxon>
        <taxon>Spermatophyta</taxon>
        <taxon>Magnoliopsida</taxon>
        <taxon>eudicotyledons</taxon>
        <taxon>Gunneridae</taxon>
        <taxon>Pentapetalae</taxon>
        <taxon>rosids</taxon>
        <taxon>fabids</taxon>
        <taxon>Fabales</taxon>
        <taxon>Fabaceae</taxon>
        <taxon>Papilionoideae</taxon>
        <taxon>50 kb inversion clade</taxon>
        <taxon>NPAAA clade</taxon>
        <taxon>Hologalegina</taxon>
        <taxon>IRL clade</taxon>
        <taxon>Trifolieae</taxon>
        <taxon>Trifolium</taxon>
    </lineage>
</organism>
<sequence length="114" mass="13303">MSFGEKWSGWVQIISYTEQENLARILGVRHIDNSLVLVRGLRWVIGDGSKVRVIRNSWLRGDGGRWVSSPQGEIAYDFEDKLIWKDDKEHMYLVFLGYRLLMKEVWGKVAQECS</sequence>
<dbReference type="AlphaFoldDB" id="A0A392P7Y0"/>
<protein>
    <submittedName>
        <fullName evidence="1">Uncharacterized protein</fullName>
    </submittedName>
</protein>
<comment type="caution">
    <text evidence="1">The sequence shown here is derived from an EMBL/GenBank/DDBJ whole genome shotgun (WGS) entry which is preliminary data.</text>
</comment>
<evidence type="ECO:0000313" key="1">
    <source>
        <dbReference type="EMBL" id="MCI08198.1"/>
    </source>
</evidence>
<dbReference type="EMBL" id="LXQA010068127">
    <property type="protein sequence ID" value="MCI08198.1"/>
    <property type="molecule type" value="Genomic_DNA"/>
</dbReference>
<keyword evidence="2" id="KW-1185">Reference proteome</keyword>
<proteinExistence type="predicted"/>
<name>A0A392P7Y0_9FABA</name>
<feature type="non-terminal residue" evidence="1">
    <location>
        <position position="114"/>
    </location>
</feature>